<evidence type="ECO:0000313" key="15">
    <source>
        <dbReference type="EMBL" id="MCH95933.1"/>
    </source>
</evidence>
<sequence length="104" mass="11610">MCCTWFLLQSWNIYSNKCSIVGSSTSWKSSVIIWWAGLMRGAVSMALAYNQFTRSGHTQLRSNAIMITSTITVVLFSTVVELDPIQNSKMVPEPPPRSVRLPAI</sequence>
<keyword evidence="5" id="KW-0630">Potassium</keyword>
<feature type="non-terminal residue" evidence="15">
    <location>
        <position position="104"/>
    </location>
</feature>
<comment type="catalytic activity">
    <reaction evidence="12">
        <text>K(+)(in) + H(+)(out) = K(+)(out) + H(+)(in)</text>
        <dbReference type="Rhea" id="RHEA:29467"/>
        <dbReference type="ChEBI" id="CHEBI:15378"/>
        <dbReference type="ChEBI" id="CHEBI:29103"/>
    </reaction>
</comment>
<keyword evidence="7" id="KW-0915">Sodium</keyword>
<comment type="caution">
    <text evidence="15">The sequence shown here is derived from an EMBL/GenBank/DDBJ whole genome shotgun (WGS) entry which is preliminary data.</text>
</comment>
<dbReference type="InterPro" id="IPR006153">
    <property type="entry name" value="Cation/H_exchanger_TM"/>
</dbReference>
<dbReference type="GO" id="GO:0098719">
    <property type="term" value="P:sodium ion import across plasma membrane"/>
    <property type="evidence" value="ECO:0007669"/>
    <property type="project" value="TreeGrafter"/>
</dbReference>
<evidence type="ECO:0000256" key="7">
    <source>
        <dbReference type="ARBA" id="ARBA00023053"/>
    </source>
</evidence>
<keyword evidence="10" id="KW-0739">Sodium transport</keyword>
<dbReference type="Proteomes" id="UP000265520">
    <property type="component" value="Unassembled WGS sequence"/>
</dbReference>
<feature type="transmembrane region" description="Helical" evidence="13">
    <location>
        <begin position="64"/>
        <end position="82"/>
    </location>
</feature>
<evidence type="ECO:0000259" key="14">
    <source>
        <dbReference type="Pfam" id="PF00999"/>
    </source>
</evidence>
<keyword evidence="16" id="KW-1185">Reference proteome</keyword>
<evidence type="ECO:0000256" key="13">
    <source>
        <dbReference type="SAM" id="Phobius"/>
    </source>
</evidence>
<evidence type="ECO:0000256" key="2">
    <source>
        <dbReference type="ARBA" id="ARBA00022448"/>
    </source>
</evidence>
<dbReference type="Pfam" id="PF00999">
    <property type="entry name" value="Na_H_Exchanger"/>
    <property type="match status" value="1"/>
</dbReference>
<dbReference type="GO" id="GO:0051453">
    <property type="term" value="P:regulation of intracellular pH"/>
    <property type="evidence" value="ECO:0007669"/>
    <property type="project" value="TreeGrafter"/>
</dbReference>
<name>A0A392N8N0_9FABA</name>
<dbReference type="GO" id="GO:0005886">
    <property type="term" value="C:plasma membrane"/>
    <property type="evidence" value="ECO:0007669"/>
    <property type="project" value="TreeGrafter"/>
</dbReference>
<evidence type="ECO:0000256" key="1">
    <source>
        <dbReference type="ARBA" id="ARBA00004141"/>
    </source>
</evidence>
<feature type="domain" description="Cation/H+ exchanger transmembrane" evidence="14">
    <location>
        <begin position="24"/>
        <end position="80"/>
    </location>
</feature>
<dbReference type="InterPro" id="IPR018422">
    <property type="entry name" value="Cation/H_exchanger_CPA1"/>
</dbReference>
<dbReference type="GO" id="GO:0015385">
    <property type="term" value="F:sodium:proton antiporter activity"/>
    <property type="evidence" value="ECO:0007669"/>
    <property type="project" value="InterPro"/>
</dbReference>
<evidence type="ECO:0000256" key="5">
    <source>
        <dbReference type="ARBA" id="ARBA00022958"/>
    </source>
</evidence>
<evidence type="ECO:0000256" key="6">
    <source>
        <dbReference type="ARBA" id="ARBA00022989"/>
    </source>
</evidence>
<evidence type="ECO:0000256" key="3">
    <source>
        <dbReference type="ARBA" id="ARBA00022538"/>
    </source>
</evidence>
<comment type="catalytic activity">
    <reaction evidence="11">
        <text>Na(+)(in) + H(+)(out) = Na(+)(out) + H(+)(in)</text>
        <dbReference type="Rhea" id="RHEA:29419"/>
        <dbReference type="ChEBI" id="CHEBI:15378"/>
        <dbReference type="ChEBI" id="CHEBI:29101"/>
    </reaction>
</comment>
<keyword evidence="4 13" id="KW-0812">Transmembrane</keyword>
<dbReference type="AlphaFoldDB" id="A0A392N8N0"/>
<evidence type="ECO:0000256" key="4">
    <source>
        <dbReference type="ARBA" id="ARBA00022692"/>
    </source>
</evidence>
<evidence type="ECO:0000256" key="10">
    <source>
        <dbReference type="ARBA" id="ARBA00023201"/>
    </source>
</evidence>
<dbReference type="GO" id="GO:0090333">
    <property type="term" value="P:regulation of stomatal closure"/>
    <property type="evidence" value="ECO:0007669"/>
    <property type="project" value="TreeGrafter"/>
</dbReference>
<dbReference type="EMBL" id="LXQA010031108">
    <property type="protein sequence ID" value="MCH95933.1"/>
    <property type="molecule type" value="Genomic_DNA"/>
</dbReference>
<evidence type="ECO:0000256" key="12">
    <source>
        <dbReference type="ARBA" id="ARBA00047912"/>
    </source>
</evidence>
<reference evidence="15 16" key="1">
    <citation type="journal article" date="2018" name="Front. Plant Sci.">
        <title>Red Clover (Trifolium pratense) and Zigzag Clover (T. medium) - A Picture of Genomic Similarities and Differences.</title>
        <authorList>
            <person name="Dluhosova J."/>
            <person name="Istvanek J."/>
            <person name="Nedelnik J."/>
            <person name="Repkova J."/>
        </authorList>
    </citation>
    <scope>NUCLEOTIDE SEQUENCE [LARGE SCALE GENOMIC DNA]</scope>
    <source>
        <strain evidence="16">cv. 10/8</strain>
        <tissue evidence="15">Leaf</tissue>
    </source>
</reference>
<keyword evidence="9 13" id="KW-0472">Membrane</keyword>
<evidence type="ECO:0000256" key="9">
    <source>
        <dbReference type="ARBA" id="ARBA00023136"/>
    </source>
</evidence>
<dbReference type="PANTHER" id="PTHR10110:SF117">
    <property type="entry name" value="SODIUM_HYDROGEN EXCHANGER 2"/>
    <property type="match status" value="1"/>
</dbReference>
<dbReference type="PANTHER" id="PTHR10110">
    <property type="entry name" value="SODIUM/HYDROGEN EXCHANGER"/>
    <property type="match status" value="1"/>
</dbReference>
<evidence type="ECO:0000313" key="16">
    <source>
        <dbReference type="Proteomes" id="UP000265520"/>
    </source>
</evidence>
<evidence type="ECO:0000256" key="8">
    <source>
        <dbReference type="ARBA" id="ARBA00023065"/>
    </source>
</evidence>
<protein>
    <submittedName>
        <fullName evidence="15">Sodium/hydrogen exchanger 2-like</fullName>
    </submittedName>
</protein>
<keyword evidence="2" id="KW-0813">Transport</keyword>
<keyword evidence="3" id="KW-0633">Potassium transport</keyword>
<accession>A0A392N8N0</accession>
<proteinExistence type="predicted"/>
<keyword evidence="6 13" id="KW-1133">Transmembrane helix</keyword>
<feature type="transmembrane region" description="Helical" evidence="13">
    <location>
        <begin position="32"/>
        <end position="52"/>
    </location>
</feature>
<comment type="subcellular location">
    <subcellularLocation>
        <location evidence="1">Membrane</location>
        <topology evidence="1">Multi-pass membrane protein</topology>
    </subcellularLocation>
</comment>
<dbReference type="GO" id="GO:0015386">
    <property type="term" value="F:potassium:proton antiporter activity"/>
    <property type="evidence" value="ECO:0007669"/>
    <property type="project" value="TreeGrafter"/>
</dbReference>
<evidence type="ECO:0000256" key="11">
    <source>
        <dbReference type="ARBA" id="ARBA00047524"/>
    </source>
</evidence>
<keyword evidence="8" id="KW-0406">Ion transport</keyword>
<organism evidence="15 16">
    <name type="scientific">Trifolium medium</name>
    <dbReference type="NCBI Taxonomy" id="97028"/>
    <lineage>
        <taxon>Eukaryota</taxon>
        <taxon>Viridiplantae</taxon>
        <taxon>Streptophyta</taxon>
        <taxon>Embryophyta</taxon>
        <taxon>Tracheophyta</taxon>
        <taxon>Spermatophyta</taxon>
        <taxon>Magnoliopsida</taxon>
        <taxon>eudicotyledons</taxon>
        <taxon>Gunneridae</taxon>
        <taxon>Pentapetalae</taxon>
        <taxon>rosids</taxon>
        <taxon>fabids</taxon>
        <taxon>Fabales</taxon>
        <taxon>Fabaceae</taxon>
        <taxon>Papilionoideae</taxon>
        <taxon>50 kb inversion clade</taxon>
        <taxon>NPAAA clade</taxon>
        <taxon>Hologalegina</taxon>
        <taxon>IRL clade</taxon>
        <taxon>Trifolieae</taxon>
        <taxon>Trifolium</taxon>
    </lineage>
</organism>